<keyword evidence="3" id="KW-1185">Reference proteome</keyword>
<dbReference type="InterPro" id="IPR038717">
    <property type="entry name" value="Tc1-like_DDE_dom"/>
</dbReference>
<dbReference type="Gene3D" id="3.30.420.10">
    <property type="entry name" value="Ribonuclease H-like superfamily/Ribonuclease H"/>
    <property type="match status" value="1"/>
</dbReference>
<protein>
    <submittedName>
        <fullName evidence="2">Transposable element Tcb1 transposase</fullName>
    </submittedName>
</protein>
<comment type="caution">
    <text evidence="2">The sequence shown here is derived from an EMBL/GenBank/DDBJ whole genome shotgun (WGS) entry which is preliminary data.</text>
</comment>
<dbReference type="EMBL" id="JASMQC010000008">
    <property type="protein sequence ID" value="KAK1943198.1"/>
    <property type="molecule type" value="Genomic_DNA"/>
</dbReference>
<reference evidence="2" key="1">
    <citation type="submission" date="2023-08" db="EMBL/GenBank/DDBJ databases">
        <title>Reference Genome Resource for the Citrus Pathogen Phytophthora citrophthora.</title>
        <authorList>
            <person name="Moller H."/>
            <person name="Coetzee B."/>
            <person name="Rose L.J."/>
            <person name="Van Niekerk J.M."/>
        </authorList>
    </citation>
    <scope>NUCLEOTIDE SEQUENCE</scope>
    <source>
        <strain evidence="2">STE-U-9442</strain>
    </source>
</reference>
<proteinExistence type="predicted"/>
<sequence>MTPFWWRRVMYSDEACIEMHGTSGRVSVWRRPHEALDPSCVKPTFKSSRNSLMVWSSITADGVGTLYFCDQTATGDYYRGIFRQEIPITKQLLGLSGETLFVQDNAPAHSAKATAGCLRALRLISLGHPPQSPDLNPIENLRFIMKRELDHTPATSIDDLKVKLQHIWANIDDKVEELSMPKRLEAVRACLGGGILNTETGHYF</sequence>
<dbReference type="AlphaFoldDB" id="A0AAD9GS20"/>
<evidence type="ECO:0000259" key="1">
    <source>
        <dbReference type="Pfam" id="PF13358"/>
    </source>
</evidence>
<dbReference type="GO" id="GO:0003676">
    <property type="term" value="F:nucleic acid binding"/>
    <property type="evidence" value="ECO:0007669"/>
    <property type="project" value="InterPro"/>
</dbReference>
<evidence type="ECO:0000313" key="3">
    <source>
        <dbReference type="Proteomes" id="UP001259832"/>
    </source>
</evidence>
<dbReference type="Pfam" id="PF13358">
    <property type="entry name" value="DDE_3"/>
    <property type="match status" value="1"/>
</dbReference>
<gene>
    <name evidence="2" type="ORF">P3T76_005835</name>
</gene>
<dbReference type="InterPro" id="IPR036397">
    <property type="entry name" value="RNaseH_sf"/>
</dbReference>
<name>A0AAD9GS20_9STRA</name>
<accession>A0AAD9GS20</accession>
<dbReference type="Proteomes" id="UP001259832">
    <property type="component" value="Unassembled WGS sequence"/>
</dbReference>
<organism evidence="2 3">
    <name type="scientific">Phytophthora citrophthora</name>
    <dbReference type="NCBI Taxonomy" id="4793"/>
    <lineage>
        <taxon>Eukaryota</taxon>
        <taxon>Sar</taxon>
        <taxon>Stramenopiles</taxon>
        <taxon>Oomycota</taxon>
        <taxon>Peronosporomycetes</taxon>
        <taxon>Peronosporales</taxon>
        <taxon>Peronosporaceae</taxon>
        <taxon>Phytophthora</taxon>
    </lineage>
</organism>
<evidence type="ECO:0000313" key="2">
    <source>
        <dbReference type="EMBL" id="KAK1943198.1"/>
    </source>
</evidence>
<feature type="domain" description="Tc1-like transposase DDE" evidence="1">
    <location>
        <begin position="47"/>
        <end position="161"/>
    </location>
</feature>